<dbReference type="EMBL" id="JANUCT010000018">
    <property type="protein sequence ID" value="MCS3904228.1"/>
    <property type="molecule type" value="Genomic_DNA"/>
</dbReference>
<comment type="caution">
    <text evidence="1">The sequence shown here is derived from an EMBL/GenBank/DDBJ whole genome shotgun (WGS) entry which is preliminary data.</text>
</comment>
<dbReference type="Gene3D" id="1.10.3450.10">
    <property type="entry name" value="TTHA0068-like"/>
    <property type="match status" value="1"/>
</dbReference>
<proteinExistence type="predicted"/>
<dbReference type="InterPro" id="IPR023203">
    <property type="entry name" value="TTHA0068_sf"/>
</dbReference>
<dbReference type="InterPro" id="IPR005500">
    <property type="entry name" value="DUF309"/>
</dbReference>
<organism evidence="1 2">
    <name type="scientific">Methylohalomonas lacus</name>
    <dbReference type="NCBI Taxonomy" id="398773"/>
    <lineage>
        <taxon>Bacteria</taxon>
        <taxon>Pseudomonadati</taxon>
        <taxon>Pseudomonadota</taxon>
        <taxon>Gammaproteobacteria</taxon>
        <taxon>Methylohalomonadales</taxon>
        <taxon>Methylohalomonadaceae</taxon>
        <taxon>Methylohalomonas</taxon>
    </lineage>
</organism>
<dbReference type="RefSeq" id="WP_259056744.1">
    <property type="nucleotide sequence ID" value="NZ_JANUCT010000018.1"/>
</dbReference>
<dbReference type="SUPFAM" id="SSF140663">
    <property type="entry name" value="TTHA0068-like"/>
    <property type="match status" value="1"/>
</dbReference>
<dbReference type="Pfam" id="PF03745">
    <property type="entry name" value="DUF309"/>
    <property type="match status" value="1"/>
</dbReference>
<keyword evidence="2" id="KW-1185">Reference proteome</keyword>
<evidence type="ECO:0008006" key="3">
    <source>
        <dbReference type="Google" id="ProtNLM"/>
    </source>
</evidence>
<dbReference type="Proteomes" id="UP001204445">
    <property type="component" value="Unassembled WGS sequence"/>
</dbReference>
<accession>A0AAE3HP44</accession>
<dbReference type="AlphaFoldDB" id="A0AAE3HP44"/>
<evidence type="ECO:0000313" key="2">
    <source>
        <dbReference type="Proteomes" id="UP001204445"/>
    </source>
</evidence>
<name>A0AAE3HP44_9GAMM</name>
<evidence type="ECO:0000313" key="1">
    <source>
        <dbReference type="EMBL" id="MCS3904228.1"/>
    </source>
</evidence>
<sequence length="166" mass="19115">MTLRYSRKPFPAYRYIPGRQPHPTRDPDGHSYGSEPLELAQFDPADWHNCDEYLYAIDLLNHGYWWEAHESLEAIWLAAGQRTTQVGRFVQGLLQIGVGILKHHQEQEGGAQRLWQSGLDKISVRDPIYLGLDTRALQRSVRELINGERDALPELVLHFDKGNDKD</sequence>
<gene>
    <name evidence="1" type="ORF">J2T55_002264</name>
</gene>
<protein>
    <recommendedName>
        <fullName evidence="3">DUF309 domain-containing protein</fullName>
    </recommendedName>
</protein>
<reference evidence="1" key="1">
    <citation type="submission" date="2022-08" db="EMBL/GenBank/DDBJ databases">
        <title>Genomic Encyclopedia of Type Strains, Phase III (KMG-III): the genomes of soil and plant-associated and newly described type strains.</title>
        <authorList>
            <person name="Whitman W."/>
        </authorList>
    </citation>
    <scope>NUCLEOTIDE SEQUENCE</scope>
    <source>
        <strain evidence="1">HMT 1</strain>
    </source>
</reference>